<protein>
    <submittedName>
        <fullName evidence="2">Uncharacterized protein</fullName>
    </submittedName>
</protein>
<organism evidence="2 3">
    <name type="scientific">Pseudolycoriella hygida</name>
    <dbReference type="NCBI Taxonomy" id="35572"/>
    <lineage>
        <taxon>Eukaryota</taxon>
        <taxon>Metazoa</taxon>
        <taxon>Ecdysozoa</taxon>
        <taxon>Arthropoda</taxon>
        <taxon>Hexapoda</taxon>
        <taxon>Insecta</taxon>
        <taxon>Pterygota</taxon>
        <taxon>Neoptera</taxon>
        <taxon>Endopterygota</taxon>
        <taxon>Diptera</taxon>
        <taxon>Nematocera</taxon>
        <taxon>Sciaroidea</taxon>
        <taxon>Sciaridae</taxon>
        <taxon>Pseudolycoriella</taxon>
    </lineage>
</organism>
<feature type="compositionally biased region" description="Low complexity" evidence="1">
    <location>
        <begin position="1"/>
        <end position="13"/>
    </location>
</feature>
<feature type="non-terminal residue" evidence="2">
    <location>
        <position position="1"/>
    </location>
</feature>
<reference evidence="2" key="1">
    <citation type="submission" date="2022-07" db="EMBL/GenBank/DDBJ databases">
        <authorList>
            <person name="Trinca V."/>
            <person name="Uliana J.V.C."/>
            <person name="Torres T.T."/>
            <person name="Ward R.J."/>
            <person name="Monesi N."/>
        </authorList>
    </citation>
    <scope>NUCLEOTIDE SEQUENCE</scope>
    <source>
        <strain evidence="2">HSMRA1968</strain>
        <tissue evidence="2">Whole embryos</tissue>
    </source>
</reference>
<accession>A0A9Q0MXR6</accession>
<dbReference type="OrthoDB" id="7785012at2759"/>
<name>A0A9Q0MXR6_9DIPT</name>
<dbReference type="AlphaFoldDB" id="A0A9Q0MXR6"/>
<evidence type="ECO:0000256" key="1">
    <source>
        <dbReference type="SAM" id="MobiDB-lite"/>
    </source>
</evidence>
<sequence>SPSTGSTTEPTTPKHASKHRDDDFATPKSHYIHDDDPDLSPHPLPFSQRPTGVEVIWEEKNKSTPFKSKYACTPLRDTASPPTNPCLDVEPPANDSPKGLFRFLLQYRKRQIEDDIQRIESESSEKQDMNTASSNCSELITATERVESTSPIPNESHNFMQLLNDSEDMNLMLCSQKIEEEICKPPVPVHQTIASKGFSDMFSDDDDFLLANLEDPLLVDKKASHSQFTRHKSIAIQPNSLRTNATVKSNQSNYYKNTAVTSKVAIQTEKKSEALTSTNASQSLVRHKSMPSPNVTIANTTKKCTAEEIAIKREIALAKLKLRKERF</sequence>
<feature type="region of interest" description="Disordered" evidence="1">
    <location>
        <begin position="275"/>
        <end position="294"/>
    </location>
</feature>
<gene>
    <name evidence="2" type="ORF">Bhyg_11299</name>
</gene>
<dbReference type="EMBL" id="WJQU01000003">
    <property type="protein sequence ID" value="KAJ6638562.1"/>
    <property type="molecule type" value="Genomic_DNA"/>
</dbReference>
<feature type="non-terminal residue" evidence="2">
    <location>
        <position position="327"/>
    </location>
</feature>
<keyword evidence="3" id="KW-1185">Reference proteome</keyword>
<dbReference type="Proteomes" id="UP001151699">
    <property type="component" value="Chromosome X"/>
</dbReference>
<evidence type="ECO:0000313" key="2">
    <source>
        <dbReference type="EMBL" id="KAJ6638562.1"/>
    </source>
</evidence>
<evidence type="ECO:0000313" key="3">
    <source>
        <dbReference type="Proteomes" id="UP001151699"/>
    </source>
</evidence>
<proteinExistence type="predicted"/>
<comment type="caution">
    <text evidence="2">The sequence shown here is derived from an EMBL/GenBank/DDBJ whole genome shotgun (WGS) entry which is preliminary data.</text>
</comment>
<feature type="compositionally biased region" description="Polar residues" evidence="1">
    <location>
        <begin position="275"/>
        <end position="284"/>
    </location>
</feature>
<feature type="region of interest" description="Disordered" evidence="1">
    <location>
        <begin position="1"/>
        <end position="48"/>
    </location>
</feature>